<dbReference type="Gene3D" id="1.10.357.10">
    <property type="entry name" value="Tetracycline Repressor, domain 2"/>
    <property type="match status" value="1"/>
</dbReference>
<sequence length="199" mass="23337">MTRKDDTRDKIVETAGMLFHRFGYEKTSMDDIARTAHKAKGSLYYHFPSKEHLFCAVIESEIEKLEEGLTPIIEDSSLTEIDRIEQYIIRRMELMDKAYTYHETLRKEFMMYSTQSEEVEKLLDGLNRWEHEVLTRIITSGVERGCFSASLDPERLADILLMILNSLEVKFFLQGKYKQYEATFDSMIHFLSHGLTAKE</sequence>
<reference evidence="6" key="2">
    <citation type="journal article" date="2021" name="PeerJ">
        <title>Extensive microbial diversity within the chicken gut microbiome revealed by metagenomics and culture.</title>
        <authorList>
            <person name="Gilroy R."/>
            <person name="Ravi A."/>
            <person name="Getino M."/>
            <person name="Pursley I."/>
            <person name="Horton D.L."/>
            <person name="Alikhan N.F."/>
            <person name="Baker D."/>
            <person name="Gharbi K."/>
            <person name="Hall N."/>
            <person name="Watson M."/>
            <person name="Adriaenssens E.M."/>
            <person name="Foster-Nyarko E."/>
            <person name="Jarju S."/>
            <person name="Secka A."/>
            <person name="Antonio M."/>
            <person name="Oren A."/>
            <person name="Chaudhuri R.R."/>
            <person name="La Ragione R."/>
            <person name="Hildebrand F."/>
            <person name="Pallen M.J."/>
        </authorList>
    </citation>
    <scope>NUCLEOTIDE SEQUENCE</scope>
    <source>
        <strain evidence="6">3924</strain>
    </source>
</reference>
<keyword evidence="1" id="KW-0805">Transcription regulation</keyword>
<dbReference type="Gene3D" id="1.10.10.60">
    <property type="entry name" value="Homeodomain-like"/>
    <property type="match status" value="1"/>
</dbReference>
<name>A0A940DJV3_9BACT</name>
<dbReference type="InterPro" id="IPR036271">
    <property type="entry name" value="Tet_transcr_reg_TetR-rel_C_sf"/>
</dbReference>
<dbReference type="SUPFAM" id="SSF46689">
    <property type="entry name" value="Homeodomain-like"/>
    <property type="match status" value="1"/>
</dbReference>
<dbReference type="PRINTS" id="PR00455">
    <property type="entry name" value="HTHTETR"/>
</dbReference>
<dbReference type="SUPFAM" id="SSF48498">
    <property type="entry name" value="Tetracyclin repressor-like, C-terminal domain"/>
    <property type="match status" value="1"/>
</dbReference>
<feature type="DNA-binding region" description="H-T-H motif" evidence="4">
    <location>
        <begin position="28"/>
        <end position="47"/>
    </location>
</feature>
<proteinExistence type="predicted"/>
<evidence type="ECO:0000313" key="6">
    <source>
        <dbReference type="EMBL" id="MBO8439267.1"/>
    </source>
</evidence>
<dbReference type="GO" id="GO:0003677">
    <property type="term" value="F:DNA binding"/>
    <property type="evidence" value="ECO:0007669"/>
    <property type="project" value="UniProtKB-UniRule"/>
</dbReference>
<dbReference type="AlphaFoldDB" id="A0A940DJV3"/>
<evidence type="ECO:0000313" key="7">
    <source>
        <dbReference type="Proteomes" id="UP000712007"/>
    </source>
</evidence>
<feature type="domain" description="HTH tetR-type" evidence="5">
    <location>
        <begin position="5"/>
        <end position="65"/>
    </location>
</feature>
<gene>
    <name evidence="6" type="ORF">IAC51_01295</name>
</gene>
<dbReference type="EMBL" id="JADIMV010000024">
    <property type="protein sequence ID" value="MBO8439267.1"/>
    <property type="molecule type" value="Genomic_DNA"/>
</dbReference>
<comment type="caution">
    <text evidence="6">The sequence shown here is derived from an EMBL/GenBank/DDBJ whole genome shotgun (WGS) entry which is preliminary data.</text>
</comment>
<organism evidence="6 7">
    <name type="scientific">Candidatus Aphodosoma intestinipullorum</name>
    <dbReference type="NCBI Taxonomy" id="2840674"/>
    <lineage>
        <taxon>Bacteria</taxon>
        <taxon>Pseudomonadati</taxon>
        <taxon>Bacteroidota</taxon>
        <taxon>Bacteroidia</taxon>
        <taxon>Bacteroidales</taxon>
        <taxon>Candidatus Aphodosoma</taxon>
    </lineage>
</organism>
<evidence type="ECO:0000256" key="1">
    <source>
        <dbReference type="ARBA" id="ARBA00023015"/>
    </source>
</evidence>
<dbReference type="PANTHER" id="PTHR47506">
    <property type="entry name" value="TRANSCRIPTIONAL REGULATORY PROTEIN"/>
    <property type="match status" value="1"/>
</dbReference>
<dbReference type="InterPro" id="IPR009057">
    <property type="entry name" value="Homeodomain-like_sf"/>
</dbReference>
<dbReference type="Pfam" id="PF00440">
    <property type="entry name" value="TetR_N"/>
    <property type="match status" value="1"/>
</dbReference>
<evidence type="ECO:0000259" key="5">
    <source>
        <dbReference type="PROSITE" id="PS50977"/>
    </source>
</evidence>
<dbReference type="PANTHER" id="PTHR47506:SF3">
    <property type="entry name" value="HTH-TYPE TRANSCRIPTIONAL REGULATOR LMRA"/>
    <property type="match status" value="1"/>
</dbReference>
<accession>A0A940DJV3</accession>
<dbReference type="FunFam" id="1.10.10.60:FF:000141">
    <property type="entry name" value="TetR family transcriptional regulator"/>
    <property type="match status" value="1"/>
</dbReference>
<protein>
    <submittedName>
        <fullName evidence="6">TetR/AcrR family transcriptional regulator</fullName>
    </submittedName>
</protein>
<evidence type="ECO:0000256" key="4">
    <source>
        <dbReference type="PROSITE-ProRule" id="PRU00335"/>
    </source>
</evidence>
<dbReference type="Proteomes" id="UP000712007">
    <property type="component" value="Unassembled WGS sequence"/>
</dbReference>
<evidence type="ECO:0000256" key="2">
    <source>
        <dbReference type="ARBA" id="ARBA00023125"/>
    </source>
</evidence>
<reference evidence="6" key="1">
    <citation type="submission" date="2020-10" db="EMBL/GenBank/DDBJ databases">
        <authorList>
            <person name="Gilroy R."/>
        </authorList>
    </citation>
    <scope>NUCLEOTIDE SEQUENCE</scope>
    <source>
        <strain evidence="6">3924</strain>
    </source>
</reference>
<dbReference type="InterPro" id="IPR001647">
    <property type="entry name" value="HTH_TetR"/>
</dbReference>
<keyword evidence="3" id="KW-0804">Transcription</keyword>
<keyword evidence="2 4" id="KW-0238">DNA-binding</keyword>
<dbReference type="PROSITE" id="PS50977">
    <property type="entry name" value="HTH_TETR_2"/>
    <property type="match status" value="1"/>
</dbReference>
<evidence type="ECO:0000256" key="3">
    <source>
        <dbReference type="ARBA" id="ARBA00023163"/>
    </source>
</evidence>